<evidence type="ECO:0000256" key="7">
    <source>
        <dbReference type="ARBA" id="ARBA00022617"/>
    </source>
</evidence>
<evidence type="ECO:0000256" key="3">
    <source>
        <dbReference type="ARBA" id="ARBA00006873"/>
    </source>
</evidence>
<dbReference type="PROSITE" id="PS50873">
    <property type="entry name" value="PEROXIDASE_4"/>
    <property type="match status" value="2"/>
</dbReference>
<dbReference type="GO" id="GO:0042744">
    <property type="term" value="P:hydrogen peroxide catabolic process"/>
    <property type="evidence" value="ECO:0007669"/>
    <property type="project" value="UniProtKB-KW"/>
</dbReference>
<dbReference type="EMBL" id="SWLB01000015">
    <property type="protein sequence ID" value="KAF3328543.1"/>
    <property type="molecule type" value="Genomic_DNA"/>
</dbReference>
<evidence type="ECO:0000313" key="23">
    <source>
        <dbReference type="EMBL" id="KAF3328543.1"/>
    </source>
</evidence>
<feature type="binding site" evidence="18">
    <location>
        <position position="413"/>
    </location>
    <ligand>
        <name>Ca(2+)</name>
        <dbReference type="ChEBI" id="CHEBI:29108"/>
        <label>1</label>
    </ligand>
</feature>
<evidence type="ECO:0000256" key="20">
    <source>
        <dbReference type="PIRSR" id="PIRSR600823-5"/>
    </source>
</evidence>
<evidence type="ECO:0000256" key="19">
    <source>
        <dbReference type="PIRSR" id="PIRSR600823-4"/>
    </source>
</evidence>
<feature type="domain" description="Plant heme peroxidase family profile" evidence="22">
    <location>
        <begin position="28"/>
        <end position="328"/>
    </location>
</feature>
<feature type="binding site" evidence="18">
    <location>
        <position position="577"/>
    </location>
    <ligand>
        <name>Ca(2+)</name>
        <dbReference type="ChEBI" id="CHEBI:29108"/>
        <label>2</label>
    </ligand>
</feature>
<dbReference type="PROSITE" id="PS00436">
    <property type="entry name" value="PEROXIDASE_2"/>
    <property type="match status" value="2"/>
</dbReference>
<dbReference type="PRINTS" id="PR00458">
    <property type="entry name" value="PEROXIDASE"/>
</dbReference>
<evidence type="ECO:0000256" key="2">
    <source>
        <dbReference type="ARBA" id="ARBA00002322"/>
    </source>
</evidence>
<evidence type="ECO:0000313" key="24">
    <source>
        <dbReference type="Proteomes" id="UP000623129"/>
    </source>
</evidence>
<comment type="similarity">
    <text evidence="3">Belongs to the peroxidase family. Ascorbate peroxidase subfamily.</text>
</comment>
<dbReference type="InterPro" id="IPR002016">
    <property type="entry name" value="Haem_peroxidase"/>
</dbReference>
<feature type="binding site" evidence="18">
    <location>
        <position position="526"/>
    </location>
    <ligand>
        <name>Ca(2+)</name>
        <dbReference type="ChEBI" id="CHEBI:29108"/>
        <label>2</label>
    </ligand>
</feature>
<comment type="cofactor">
    <cofactor evidence="18">
        <name>heme b</name>
        <dbReference type="ChEBI" id="CHEBI:60344"/>
    </cofactor>
    <text evidence="18">Binds 1 heme b (iron(II)-protoporphyrin IX) group per subunit.</text>
</comment>
<comment type="cofactor">
    <cofactor evidence="18">
        <name>Ca(2+)</name>
        <dbReference type="ChEBI" id="CHEBI:29108"/>
    </cofactor>
    <text evidence="18">Binds 2 calcium ions per subunit.</text>
</comment>
<evidence type="ECO:0000256" key="1">
    <source>
        <dbReference type="ARBA" id="ARBA00000189"/>
    </source>
</evidence>
<keyword evidence="8 18" id="KW-0479">Metal-binding</keyword>
<evidence type="ECO:0000256" key="13">
    <source>
        <dbReference type="ARBA" id="ARBA00023157"/>
    </source>
</evidence>
<keyword evidence="7" id="KW-0349">Heme</keyword>
<dbReference type="PROSITE" id="PS00435">
    <property type="entry name" value="PEROXIDASE_1"/>
    <property type="match status" value="2"/>
</dbReference>
<evidence type="ECO:0000256" key="21">
    <source>
        <dbReference type="SAM" id="Phobius"/>
    </source>
</evidence>
<dbReference type="InterPro" id="IPR019793">
    <property type="entry name" value="Peroxidases_heam-ligand_BS"/>
</dbReference>
<dbReference type="EC" id="1.11.1.7" evidence="4"/>
<evidence type="ECO:0000256" key="12">
    <source>
        <dbReference type="ARBA" id="ARBA00023004"/>
    </source>
</evidence>
<dbReference type="Gene3D" id="1.10.520.10">
    <property type="match status" value="2"/>
</dbReference>
<feature type="disulfide bond" evidence="20">
    <location>
        <begin position="405"/>
        <end position="410"/>
    </location>
</feature>
<evidence type="ECO:0000256" key="8">
    <source>
        <dbReference type="ARBA" id="ARBA00022723"/>
    </source>
</evidence>
<evidence type="ECO:0000256" key="14">
    <source>
        <dbReference type="ARBA" id="ARBA00023324"/>
    </source>
</evidence>
<dbReference type="FunFam" id="1.10.520.10:FF:000008">
    <property type="entry name" value="Peroxidase"/>
    <property type="match status" value="1"/>
</dbReference>
<keyword evidence="9" id="KW-0732">Signal</keyword>
<evidence type="ECO:0000256" key="4">
    <source>
        <dbReference type="ARBA" id="ARBA00012313"/>
    </source>
</evidence>
<feature type="binding site" evidence="18">
    <location>
        <position position="407"/>
    </location>
    <ligand>
        <name>Ca(2+)</name>
        <dbReference type="ChEBI" id="CHEBI:29108"/>
        <label>1</label>
    </ligand>
</feature>
<evidence type="ECO:0000256" key="15">
    <source>
        <dbReference type="ARBA" id="ARBA00072322"/>
    </source>
</evidence>
<dbReference type="InterPro" id="IPR010255">
    <property type="entry name" value="Haem_peroxidase_sf"/>
</dbReference>
<evidence type="ECO:0000256" key="5">
    <source>
        <dbReference type="ARBA" id="ARBA00022525"/>
    </source>
</evidence>
<dbReference type="FunFam" id="1.10.520.10:FF:000001">
    <property type="entry name" value="Peroxidase"/>
    <property type="match status" value="1"/>
</dbReference>
<feature type="binding site" evidence="18">
    <location>
        <position position="585"/>
    </location>
    <ligand>
        <name>Ca(2+)</name>
        <dbReference type="ChEBI" id="CHEBI:29108"/>
        <label>2</label>
    </ligand>
</feature>
<feature type="binding site" evidence="18">
    <location>
        <position position="409"/>
    </location>
    <ligand>
        <name>Ca(2+)</name>
        <dbReference type="ChEBI" id="CHEBI:29108"/>
        <label>1</label>
    </ligand>
</feature>
<keyword evidence="6" id="KW-0575">Peroxidase</keyword>
<feature type="disulfide bond" evidence="20">
    <location>
        <begin position="532"/>
        <end position="564"/>
    </location>
</feature>
<dbReference type="Pfam" id="PF00141">
    <property type="entry name" value="peroxidase"/>
    <property type="match status" value="2"/>
</dbReference>
<feature type="binding site" evidence="18">
    <location>
        <position position="411"/>
    </location>
    <ligand>
        <name>Ca(2+)</name>
        <dbReference type="ChEBI" id="CHEBI:29108"/>
        <label>1</label>
    </ligand>
</feature>
<dbReference type="Gene3D" id="1.10.420.10">
    <property type="entry name" value="Peroxidase, domain 2"/>
    <property type="match status" value="2"/>
</dbReference>
<keyword evidence="14" id="KW-0376">Hydrogen peroxide</keyword>
<feature type="site" description="Transition state stabilizer" evidence="19">
    <location>
        <position position="399"/>
    </location>
</feature>
<protein>
    <recommendedName>
        <fullName evidence="15">Peroxidase 1</fullName>
        <ecNumber evidence="4">1.11.1.7</ecNumber>
    </recommendedName>
</protein>
<evidence type="ECO:0000256" key="6">
    <source>
        <dbReference type="ARBA" id="ARBA00022559"/>
    </source>
</evidence>
<dbReference type="PRINTS" id="PR00461">
    <property type="entry name" value="PLPEROXIDASE"/>
</dbReference>
<evidence type="ECO:0000256" key="18">
    <source>
        <dbReference type="PIRSR" id="PIRSR600823-3"/>
    </source>
</evidence>
<comment type="catalytic activity">
    <reaction evidence="1">
        <text>2 a phenolic donor + H2O2 = 2 a phenolic radical donor + 2 H2O</text>
        <dbReference type="Rhea" id="RHEA:56136"/>
        <dbReference type="ChEBI" id="CHEBI:15377"/>
        <dbReference type="ChEBI" id="CHEBI:16240"/>
        <dbReference type="ChEBI" id="CHEBI:139520"/>
        <dbReference type="ChEBI" id="CHEBI:139521"/>
        <dbReference type="EC" id="1.11.1.7"/>
    </reaction>
</comment>
<dbReference type="GO" id="GO:0140825">
    <property type="term" value="F:lactoperoxidase activity"/>
    <property type="evidence" value="ECO:0007669"/>
    <property type="project" value="UniProtKB-EC"/>
</dbReference>
<evidence type="ECO:0000256" key="16">
    <source>
        <dbReference type="PIRSR" id="PIRSR600823-1"/>
    </source>
</evidence>
<feature type="domain" description="Plant heme peroxidase family profile" evidence="22">
    <location>
        <begin position="362"/>
        <end position="662"/>
    </location>
</feature>
<evidence type="ECO:0000256" key="11">
    <source>
        <dbReference type="ARBA" id="ARBA00023002"/>
    </source>
</evidence>
<dbReference type="FunFam" id="1.10.420.10:FF:000010">
    <property type="entry name" value="Peroxidase"/>
    <property type="match status" value="2"/>
</dbReference>
<keyword evidence="24" id="KW-1185">Reference proteome</keyword>
<keyword evidence="5" id="KW-0964">Secreted</keyword>
<keyword evidence="11" id="KW-0560">Oxidoreductase</keyword>
<feature type="binding site" evidence="18">
    <location>
        <position position="580"/>
    </location>
    <ligand>
        <name>Ca(2+)</name>
        <dbReference type="ChEBI" id="CHEBI:29108"/>
        <label>2</label>
    </ligand>
</feature>
<organism evidence="23 24">
    <name type="scientific">Carex littledalei</name>
    <dbReference type="NCBI Taxonomy" id="544730"/>
    <lineage>
        <taxon>Eukaryota</taxon>
        <taxon>Viridiplantae</taxon>
        <taxon>Streptophyta</taxon>
        <taxon>Embryophyta</taxon>
        <taxon>Tracheophyta</taxon>
        <taxon>Spermatophyta</taxon>
        <taxon>Magnoliopsida</taxon>
        <taxon>Liliopsida</taxon>
        <taxon>Poales</taxon>
        <taxon>Cyperaceae</taxon>
        <taxon>Cyperoideae</taxon>
        <taxon>Cariceae</taxon>
        <taxon>Carex</taxon>
        <taxon>Carex subgen. Euthyceras</taxon>
    </lineage>
</organism>
<keyword evidence="21" id="KW-0812">Transmembrane</keyword>
<dbReference type="GO" id="GO:0020037">
    <property type="term" value="F:heme binding"/>
    <property type="evidence" value="ECO:0007669"/>
    <property type="project" value="InterPro"/>
</dbReference>
<dbReference type="InterPro" id="IPR000823">
    <property type="entry name" value="Peroxidase_pln"/>
</dbReference>
<keyword evidence="21" id="KW-0472">Membrane</keyword>
<dbReference type="Proteomes" id="UP000623129">
    <property type="component" value="Unassembled WGS sequence"/>
</dbReference>
<gene>
    <name evidence="23" type="ORF">FCM35_KLT05621</name>
</gene>
<dbReference type="InterPro" id="IPR019794">
    <property type="entry name" value="Peroxidases_AS"/>
</dbReference>
<accession>A0A833VME1</accession>
<feature type="binding site" description="axial binding residue" evidence="18">
    <location>
        <position position="525"/>
    </location>
    <ligand>
        <name>heme b</name>
        <dbReference type="ChEBI" id="CHEBI:60344"/>
    </ligand>
    <ligandPart>
        <name>Fe</name>
        <dbReference type="ChEBI" id="CHEBI:18248"/>
    </ligandPart>
</feature>
<dbReference type="AlphaFoldDB" id="A0A833VME1"/>
<keyword evidence="13 20" id="KW-1015">Disulfide bond</keyword>
<evidence type="ECO:0000256" key="10">
    <source>
        <dbReference type="ARBA" id="ARBA00022837"/>
    </source>
</evidence>
<feature type="transmembrane region" description="Helical" evidence="21">
    <location>
        <begin position="6"/>
        <end position="24"/>
    </location>
</feature>
<dbReference type="CDD" id="cd00693">
    <property type="entry name" value="secretory_peroxidase"/>
    <property type="match status" value="2"/>
</dbReference>
<name>A0A833VME1_9POAL</name>
<keyword evidence="21" id="KW-1133">Transmembrane helix</keyword>
<dbReference type="GO" id="GO:0050832">
    <property type="term" value="P:defense response to fungus"/>
    <property type="evidence" value="ECO:0007669"/>
    <property type="project" value="UniProtKB-ARBA"/>
</dbReference>
<dbReference type="OrthoDB" id="2113341at2759"/>
<keyword evidence="10 18" id="KW-0106">Calcium</keyword>
<dbReference type="GO" id="GO:0046872">
    <property type="term" value="F:metal ion binding"/>
    <property type="evidence" value="ECO:0007669"/>
    <property type="project" value="UniProtKB-KW"/>
</dbReference>
<dbReference type="InterPro" id="IPR033905">
    <property type="entry name" value="Secretory_peroxidase"/>
</dbReference>
<dbReference type="SUPFAM" id="SSF48113">
    <property type="entry name" value="Heme-dependent peroxidases"/>
    <property type="match status" value="2"/>
</dbReference>
<feature type="disulfide bond" evidence="20">
    <location>
        <begin position="454"/>
        <end position="658"/>
    </location>
</feature>
<proteinExistence type="inferred from homology"/>
<feature type="disulfide bond" evidence="20">
    <location>
        <begin position="372"/>
        <end position="448"/>
    </location>
</feature>
<keyword evidence="12 18" id="KW-0408">Iron</keyword>
<comment type="function">
    <text evidence="2">Removal of H(2)O(2), oxidation of toxic reductants, biosynthesis and degradation of lignin, suberization, auxin catabolism, response to environmental stresses such as wounding, pathogen attack and oxidative stress. These functions might be dependent on each isozyme/isoform in each plant tissue.</text>
</comment>
<feature type="active site" description="Proton acceptor" evidence="16">
    <location>
        <position position="403"/>
    </location>
</feature>
<feature type="binding site" evidence="17">
    <location>
        <position position="495"/>
    </location>
    <ligand>
        <name>substrate</name>
    </ligand>
</feature>
<comment type="caution">
    <text evidence="23">The sequence shown here is derived from an EMBL/GenBank/DDBJ whole genome shotgun (WGS) entry which is preliminary data.</text>
</comment>
<evidence type="ECO:0000256" key="9">
    <source>
        <dbReference type="ARBA" id="ARBA00022729"/>
    </source>
</evidence>
<evidence type="ECO:0000259" key="22">
    <source>
        <dbReference type="PROSITE" id="PS50873"/>
    </source>
</evidence>
<feature type="binding site" evidence="18">
    <location>
        <position position="422"/>
    </location>
    <ligand>
        <name>Ca(2+)</name>
        <dbReference type="ChEBI" id="CHEBI:29108"/>
        <label>1</label>
    </ligand>
</feature>
<reference evidence="23" key="1">
    <citation type="submission" date="2020-01" db="EMBL/GenBank/DDBJ databases">
        <title>Genome sequence of Kobresia littledalei, the first chromosome-level genome in the family Cyperaceae.</title>
        <authorList>
            <person name="Qu G."/>
        </authorList>
    </citation>
    <scope>NUCLEOTIDE SEQUENCE</scope>
    <source>
        <strain evidence="23">C.B.Clarke</strain>
        <tissue evidence="23">Leaf</tissue>
    </source>
</reference>
<dbReference type="GO" id="GO:0006979">
    <property type="term" value="P:response to oxidative stress"/>
    <property type="evidence" value="ECO:0007669"/>
    <property type="project" value="InterPro"/>
</dbReference>
<sequence length="662" mass="71401">MAFNMASLVYSVMMLLFMAYLIVIDGQALQKGFYSETCPEAEDIVWSSVQEAFNNDPTIAPGLLRLHFHDCFVQGCDASVLILGSSSERTAFANAGLRGFDVIDDAKSQLEWLCPGVVSCADIVALAARDAVGATGGPSWSVELGRRDGTVSSASDARTLPAPTDSVDIQRQKFSDKGLSDHDLVTLVGAHTIGTTACQFVKYRLFNFTATGNPDPSISPSFLSKLQTMCPQSGGSSDRVSLDKDTESKFDVSYFKNVRDGNAVLESDQRLWGDSNTKSIVQNYAGNVRGLLGLRFNLGFPKAMVKMGAIGVKTGSFGEIRSVCSHIHIHQLKFNMASLVYSVIMILFAMAHVIQSQSQSQGLQKGFYSGTCSKVENIVKSSVQKAFNKDSTVAPGLLRLHFHDCFVQGCDASVLISGTSTERTAFANANLRGFEVIDDAKSQLEAACPAVVSCADILALAARDAVVLTGGPSWSVELGRRDGKVSSASDVSNLPAPTDSVAVQRQKFSDKGLTDQDLVTLIGAHTIGRTACQFVQYRLFNFTATGNADPSISPSFLSQLQSLCPQNGDSSKRIPLDKDTENKFDVSYFKNVRDGNAVLESDQRLWGDSNTKSIVQNYAGTIRGILGLRFDFEFPKSMVKMGAIGVKTGSQGDIRKICSQFN</sequence>
<feature type="binding site" evidence="18">
    <location>
        <position position="404"/>
    </location>
    <ligand>
        <name>Ca(2+)</name>
        <dbReference type="ChEBI" id="CHEBI:29108"/>
        <label>1</label>
    </ligand>
</feature>
<evidence type="ECO:0000256" key="17">
    <source>
        <dbReference type="PIRSR" id="PIRSR600823-2"/>
    </source>
</evidence>
<dbReference type="PANTHER" id="PTHR31235">
    <property type="entry name" value="PEROXIDASE 25-RELATED"/>
    <property type="match status" value="1"/>
</dbReference>